<reference evidence="2" key="1">
    <citation type="journal article" date="2014" name="Int. J. Syst. Evol. Microbiol.">
        <title>Complete genome sequence of Corynebacterium casei LMG S-19264T (=DSM 44701T), isolated from a smear-ripened cheese.</title>
        <authorList>
            <consortium name="US DOE Joint Genome Institute (JGI-PGF)"/>
            <person name="Walter F."/>
            <person name="Albersmeier A."/>
            <person name="Kalinowski J."/>
            <person name="Ruckert C."/>
        </authorList>
    </citation>
    <scope>NUCLEOTIDE SEQUENCE</scope>
    <source>
        <strain evidence="2">CGMCC 1.7086</strain>
    </source>
</reference>
<proteinExistence type="predicted"/>
<gene>
    <name evidence="2" type="ORF">GCM10010982_13730</name>
</gene>
<dbReference type="RefSeq" id="WP_188692265.1">
    <property type="nucleotide sequence ID" value="NZ_BMLS01000002.1"/>
</dbReference>
<feature type="transmembrane region" description="Helical" evidence="1">
    <location>
        <begin position="16"/>
        <end position="35"/>
    </location>
</feature>
<organism evidence="2 3">
    <name type="scientific">Bowmanella pacifica</name>
    <dbReference type="NCBI Taxonomy" id="502051"/>
    <lineage>
        <taxon>Bacteria</taxon>
        <taxon>Pseudomonadati</taxon>
        <taxon>Pseudomonadota</taxon>
        <taxon>Gammaproteobacteria</taxon>
        <taxon>Alteromonadales</taxon>
        <taxon>Alteromonadaceae</taxon>
        <taxon>Bowmanella</taxon>
    </lineage>
</organism>
<dbReference type="AlphaFoldDB" id="A0A917YUM1"/>
<evidence type="ECO:0000313" key="3">
    <source>
        <dbReference type="Proteomes" id="UP000606935"/>
    </source>
</evidence>
<name>A0A917YUM1_9ALTE</name>
<feature type="transmembrane region" description="Helical" evidence="1">
    <location>
        <begin position="76"/>
        <end position="102"/>
    </location>
</feature>
<reference evidence="2" key="2">
    <citation type="submission" date="2020-09" db="EMBL/GenBank/DDBJ databases">
        <authorList>
            <person name="Sun Q."/>
            <person name="Zhou Y."/>
        </authorList>
    </citation>
    <scope>NUCLEOTIDE SEQUENCE</scope>
    <source>
        <strain evidence="2">CGMCC 1.7086</strain>
    </source>
</reference>
<evidence type="ECO:0000313" key="2">
    <source>
        <dbReference type="EMBL" id="GGO67388.1"/>
    </source>
</evidence>
<sequence length="119" mass="13843">MNQFIQKTFAGMDKQVYLRHLLFGSLFLILPFYAMLNSDNPVRADQIAFFVVNTLLYPYSRFVYESLIDYILGKNVFFVNALLMLIVKLFTMLICWGLALFIAPVGLAYLYYINSRENA</sequence>
<evidence type="ECO:0000256" key="1">
    <source>
        <dbReference type="SAM" id="Phobius"/>
    </source>
</evidence>
<keyword evidence="1" id="KW-0472">Membrane</keyword>
<keyword evidence="1" id="KW-1133">Transmembrane helix</keyword>
<dbReference type="EMBL" id="BMLS01000002">
    <property type="protein sequence ID" value="GGO67388.1"/>
    <property type="molecule type" value="Genomic_DNA"/>
</dbReference>
<protein>
    <submittedName>
        <fullName evidence="2">Uncharacterized protein</fullName>
    </submittedName>
</protein>
<keyword evidence="3" id="KW-1185">Reference proteome</keyword>
<dbReference type="Proteomes" id="UP000606935">
    <property type="component" value="Unassembled WGS sequence"/>
</dbReference>
<accession>A0A917YUM1</accession>
<comment type="caution">
    <text evidence="2">The sequence shown here is derived from an EMBL/GenBank/DDBJ whole genome shotgun (WGS) entry which is preliminary data.</text>
</comment>
<keyword evidence="1" id="KW-0812">Transmembrane</keyword>
<feature type="transmembrane region" description="Helical" evidence="1">
    <location>
        <begin position="47"/>
        <end position="64"/>
    </location>
</feature>